<gene>
    <name evidence="6" type="ORF">PARMNEM_LOCUS15842</name>
</gene>
<keyword evidence="7" id="KW-1185">Reference proteome</keyword>
<dbReference type="EMBL" id="CAVLGL010000093">
    <property type="protein sequence ID" value="CAK1596501.1"/>
    <property type="molecule type" value="Genomic_DNA"/>
</dbReference>
<protein>
    <recommendedName>
        <fullName evidence="5">PHD-type domain-containing protein</fullName>
    </recommendedName>
</protein>
<dbReference type="InterPro" id="IPR011011">
    <property type="entry name" value="Znf_FYVE_PHD"/>
</dbReference>
<keyword evidence="1" id="KW-0479">Metal-binding</keyword>
<keyword evidence="3" id="KW-0862">Zinc</keyword>
<accession>A0AAV1LM64</accession>
<evidence type="ECO:0000259" key="5">
    <source>
        <dbReference type="PROSITE" id="PS50016"/>
    </source>
</evidence>
<name>A0AAV1LM64_9NEOP</name>
<dbReference type="GO" id="GO:0008270">
    <property type="term" value="F:zinc ion binding"/>
    <property type="evidence" value="ECO:0007669"/>
    <property type="project" value="UniProtKB-KW"/>
</dbReference>
<evidence type="ECO:0000313" key="6">
    <source>
        <dbReference type="EMBL" id="CAK1596501.1"/>
    </source>
</evidence>
<proteinExistence type="predicted"/>
<dbReference type="AlphaFoldDB" id="A0AAV1LM64"/>
<feature type="domain" description="PHD-type" evidence="5">
    <location>
        <begin position="156"/>
        <end position="206"/>
    </location>
</feature>
<keyword evidence="2 4" id="KW-0863">Zinc-finger</keyword>
<evidence type="ECO:0000256" key="4">
    <source>
        <dbReference type="PROSITE-ProRule" id="PRU00146"/>
    </source>
</evidence>
<dbReference type="InterPro" id="IPR019787">
    <property type="entry name" value="Znf_PHD-finger"/>
</dbReference>
<evidence type="ECO:0000256" key="3">
    <source>
        <dbReference type="ARBA" id="ARBA00022833"/>
    </source>
</evidence>
<dbReference type="SUPFAM" id="SSF57903">
    <property type="entry name" value="FYVE/PHD zinc finger"/>
    <property type="match status" value="1"/>
</dbReference>
<comment type="caution">
    <text evidence="6">The sequence shown here is derived from an EMBL/GenBank/DDBJ whole genome shotgun (WGS) entry which is preliminary data.</text>
</comment>
<dbReference type="InterPro" id="IPR013083">
    <property type="entry name" value="Znf_RING/FYVE/PHD"/>
</dbReference>
<organism evidence="6 7">
    <name type="scientific">Parnassius mnemosyne</name>
    <name type="common">clouded apollo</name>
    <dbReference type="NCBI Taxonomy" id="213953"/>
    <lineage>
        <taxon>Eukaryota</taxon>
        <taxon>Metazoa</taxon>
        <taxon>Ecdysozoa</taxon>
        <taxon>Arthropoda</taxon>
        <taxon>Hexapoda</taxon>
        <taxon>Insecta</taxon>
        <taxon>Pterygota</taxon>
        <taxon>Neoptera</taxon>
        <taxon>Endopterygota</taxon>
        <taxon>Lepidoptera</taxon>
        <taxon>Glossata</taxon>
        <taxon>Ditrysia</taxon>
        <taxon>Papilionoidea</taxon>
        <taxon>Papilionidae</taxon>
        <taxon>Parnassiinae</taxon>
        <taxon>Parnassini</taxon>
        <taxon>Parnassius</taxon>
        <taxon>Driopa</taxon>
    </lineage>
</organism>
<dbReference type="Gene3D" id="3.30.40.10">
    <property type="entry name" value="Zinc/RING finger domain, C3HC4 (zinc finger)"/>
    <property type="match status" value="1"/>
</dbReference>
<reference evidence="6 7" key="1">
    <citation type="submission" date="2023-11" db="EMBL/GenBank/DDBJ databases">
        <authorList>
            <person name="Hedman E."/>
            <person name="Englund M."/>
            <person name="Stromberg M."/>
            <person name="Nyberg Akerstrom W."/>
            <person name="Nylinder S."/>
            <person name="Jareborg N."/>
            <person name="Kallberg Y."/>
            <person name="Kronander E."/>
        </authorList>
    </citation>
    <scope>NUCLEOTIDE SEQUENCE [LARGE SCALE GENOMIC DNA]</scope>
</reference>
<dbReference type="PROSITE" id="PS50016">
    <property type="entry name" value="ZF_PHD_2"/>
    <property type="match status" value="1"/>
</dbReference>
<evidence type="ECO:0000313" key="7">
    <source>
        <dbReference type="Proteomes" id="UP001314205"/>
    </source>
</evidence>
<evidence type="ECO:0000256" key="2">
    <source>
        <dbReference type="ARBA" id="ARBA00022771"/>
    </source>
</evidence>
<evidence type="ECO:0000256" key="1">
    <source>
        <dbReference type="ARBA" id="ARBA00022723"/>
    </source>
</evidence>
<dbReference type="Proteomes" id="UP001314205">
    <property type="component" value="Unassembled WGS sequence"/>
</dbReference>
<dbReference type="CDD" id="cd15517">
    <property type="entry name" value="PHD_TCF19_like"/>
    <property type="match status" value="1"/>
</dbReference>
<sequence length="206" mass="22715">MSSLFGTAYNRAATMPNAVSAFSKTGICPLNPNIFTDVDFAPSQTTEILFVPTTNESSQDALPRVKLPAPQAGTSIEGQTFSNSISLVSPKDIMPIPHFKKNMCPSLRRRKTAILTDSPYKNELAKKATPSVSKIKFKSKGKGIGKKANKENCEEDSKCLFCGEKYSQTKSTDEWYQCTACLKWAHESCIGCSEQELLFFVCKNCE</sequence>